<dbReference type="Proteomes" id="UP001139365">
    <property type="component" value="Unassembled WGS sequence"/>
</dbReference>
<dbReference type="SUPFAM" id="SSF49785">
    <property type="entry name" value="Galactose-binding domain-like"/>
    <property type="match status" value="1"/>
</dbReference>
<evidence type="ECO:0000313" key="1">
    <source>
        <dbReference type="EMBL" id="CDC75637.1"/>
    </source>
</evidence>
<dbReference type="EMBL" id="CBFW010000310">
    <property type="protein sequence ID" value="CDC75637.1"/>
    <property type="molecule type" value="Genomic_DNA"/>
</dbReference>
<organism evidence="1 3">
    <name type="scientific">Candidatus Colimorpha enterica</name>
    <dbReference type="NCBI Taxonomy" id="3083063"/>
    <lineage>
        <taxon>Bacteria</taxon>
        <taxon>Pseudomonadati</taxon>
        <taxon>Bacteroidota</taxon>
        <taxon>Bacteroidia</taxon>
        <taxon>Bacteroidales</taxon>
        <taxon>Candidatus Colimorpha</taxon>
    </lineage>
</organism>
<name>R6UYC2_9BACT</name>
<dbReference type="EMBL" id="JALEMU010000099">
    <property type="protein sequence ID" value="MCI5755891.1"/>
    <property type="molecule type" value="Genomic_DNA"/>
</dbReference>
<proteinExistence type="predicted"/>
<comment type="caution">
    <text evidence="1">The sequence shown here is derived from an EMBL/GenBank/DDBJ whole genome shotgun (WGS) entry which is preliminary data.</text>
</comment>
<accession>R6UYC2</accession>
<dbReference type="Proteomes" id="UP000017938">
    <property type="component" value="Unassembled WGS sequence"/>
</dbReference>
<sequence length="177" mass="20579">MKNETLLPVGVRRDGSYYTRVLWADVTENDPTFWVNNLINDDLERNGGTWGANSETTANCVLDFFGETQKVKKISVYKNVGITISILEELAKYITVYSSVTDEPLKLRRKEDRIDDVEWTEVCRFDIVMEEGWQSIVLPEAVEAKYIRVELKENFCRHDESFIPWIETSEIKLYPEG</sequence>
<evidence type="ECO:0008006" key="5">
    <source>
        <dbReference type="Google" id="ProtNLM"/>
    </source>
</evidence>
<evidence type="ECO:0000313" key="2">
    <source>
        <dbReference type="EMBL" id="MCI5755891.1"/>
    </source>
</evidence>
<dbReference type="InterPro" id="IPR008979">
    <property type="entry name" value="Galactose-bd-like_sf"/>
</dbReference>
<dbReference type="STRING" id="1263015.BN580_01893"/>
<evidence type="ECO:0000313" key="3">
    <source>
        <dbReference type="Proteomes" id="UP000017938"/>
    </source>
</evidence>
<reference evidence="2 4" key="2">
    <citation type="submission" date="2022-03" db="EMBL/GenBank/DDBJ databases">
        <title>Metagenome-assembled genomes from swine fecal metagenomes.</title>
        <authorList>
            <person name="Holman D.B."/>
            <person name="Kommadath A."/>
        </authorList>
    </citation>
    <scope>NUCLEOTIDE SEQUENCE [LARGE SCALE GENOMIC DNA]</scope>
    <source>
        <strain evidence="2">SUG147</strain>
    </source>
</reference>
<gene>
    <name evidence="1" type="ORF">BN580_01893</name>
    <name evidence="2" type="ORF">MR241_06300</name>
</gene>
<evidence type="ECO:0000313" key="4">
    <source>
        <dbReference type="Proteomes" id="UP001139365"/>
    </source>
</evidence>
<dbReference type="AlphaFoldDB" id="R6UYC2"/>
<dbReference type="Gene3D" id="2.60.120.260">
    <property type="entry name" value="Galactose-binding domain-like"/>
    <property type="match status" value="1"/>
</dbReference>
<protein>
    <recommendedName>
        <fullName evidence="5">F5/8 type C domain-containing protein</fullName>
    </recommendedName>
</protein>
<reference evidence="1" key="1">
    <citation type="submission" date="2012-11" db="EMBL/GenBank/DDBJ databases">
        <title>Dependencies among metagenomic species, viruses, plasmids and units of genetic variation.</title>
        <authorList>
            <person name="Nielsen H.B."/>
            <person name="Almeida M."/>
            <person name="Juncker A.S."/>
            <person name="Rasmussen S."/>
            <person name="Li J."/>
            <person name="Sunagawa S."/>
            <person name="Plichta D."/>
            <person name="Gautier L."/>
            <person name="Le Chatelier E."/>
            <person name="Peletier E."/>
            <person name="Bonde I."/>
            <person name="Nielsen T."/>
            <person name="Manichanh C."/>
            <person name="Arumugam M."/>
            <person name="Batto J."/>
            <person name="Santos M.B.Q.D."/>
            <person name="Blom N."/>
            <person name="Borruel N."/>
            <person name="Burgdorf K.S."/>
            <person name="Boumezbeur F."/>
            <person name="Casellas F."/>
            <person name="Dore J."/>
            <person name="Guarner F."/>
            <person name="Hansen T."/>
            <person name="Hildebrand F."/>
            <person name="Kaas R.S."/>
            <person name="Kennedy S."/>
            <person name="Kristiansen K."/>
            <person name="Kultima J.R."/>
            <person name="Leonard P."/>
            <person name="Levenez F."/>
            <person name="Lund O."/>
            <person name="Moumen B."/>
            <person name="Le Paslier D."/>
            <person name="Pons N."/>
            <person name="Pedersen O."/>
            <person name="Prifti E."/>
            <person name="Qin J."/>
            <person name="Raes J."/>
            <person name="Tap J."/>
            <person name="Tims S."/>
            <person name="Ussery D.W."/>
            <person name="Yamada T."/>
            <person name="MetaHit consortium"/>
            <person name="Renault P."/>
            <person name="Sicheritz-Ponten T."/>
            <person name="Bork P."/>
            <person name="Wang J."/>
            <person name="Brunak S."/>
            <person name="Ehrlich S.D."/>
        </authorList>
    </citation>
    <scope>NUCLEOTIDE SEQUENCE [LARGE SCALE GENOMIC DNA]</scope>
</reference>